<keyword evidence="5" id="KW-0808">Transferase</keyword>
<evidence type="ECO:0000256" key="2">
    <source>
        <dbReference type="ARBA" id="ARBA00009026"/>
    </source>
</evidence>
<evidence type="ECO:0000256" key="9">
    <source>
        <dbReference type="ARBA" id="ARBA00022884"/>
    </source>
</evidence>
<dbReference type="EMBL" id="CAXAMM010005380">
    <property type="protein sequence ID" value="CAK9007051.1"/>
    <property type="molecule type" value="Genomic_DNA"/>
</dbReference>
<dbReference type="PANTHER" id="PTHR21404">
    <property type="entry name" value="HEN1"/>
    <property type="match status" value="1"/>
</dbReference>
<gene>
    <name evidence="13" type="ORF">SCF082_LOCUS9303</name>
</gene>
<comment type="cofactor">
    <cofactor evidence="1">
        <name>Mg(2+)</name>
        <dbReference type="ChEBI" id="CHEBI:18420"/>
    </cofactor>
</comment>
<comment type="catalytic activity">
    <reaction evidence="12">
        <text>small RNA 3'-end nucleotide + S-adenosyl-L-methionine = small RNA 3'-end 2'-O-methylnucleotide + S-adenosyl-L-homocysteine + H(+)</text>
        <dbReference type="Rhea" id="RHEA:37887"/>
        <dbReference type="Rhea" id="RHEA-COMP:10415"/>
        <dbReference type="Rhea" id="RHEA-COMP:10416"/>
        <dbReference type="ChEBI" id="CHEBI:15378"/>
        <dbReference type="ChEBI" id="CHEBI:57856"/>
        <dbReference type="ChEBI" id="CHEBI:59789"/>
        <dbReference type="ChEBI" id="CHEBI:74896"/>
        <dbReference type="ChEBI" id="CHEBI:74898"/>
        <dbReference type="EC" id="2.1.1.386"/>
    </reaction>
</comment>
<protein>
    <recommendedName>
        <fullName evidence="3">Small RNA 2'-O-methyltransferase</fullName>
        <ecNumber evidence="11">2.1.1.386</ecNumber>
    </recommendedName>
</protein>
<dbReference type="Gene3D" id="3.40.50.150">
    <property type="entry name" value="Vaccinia Virus protein VP39"/>
    <property type="match status" value="1"/>
</dbReference>
<dbReference type="InterPro" id="IPR029063">
    <property type="entry name" value="SAM-dependent_MTases_sf"/>
</dbReference>
<keyword evidence="4" id="KW-0489">Methyltransferase</keyword>
<evidence type="ECO:0000256" key="4">
    <source>
        <dbReference type="ARBA" id="ARBA00022603"/>
    </source>
</evidence>
<dbReference type="EC" id="2.1.1.386" evidence="11"/>
<accession>A0ABP0IY71</accession>
<keyword evidence="9" id="KW-0694">RNA-binding</keyword>
<keyword evidence="8" id="KW-0460">Magnesium</keyword>
<evidence type="ECO:0000313" key="14">
    <source>
        <dbReference type="Proteomes" id="UP001642464"/>
    </source>
</evidence>
<keyword evidence="6" id="KW-0949">S-adenosyl-L-methionine</keyword>
<feature type="non-terminal residue" evidence="13">
    <location>
        <position position="138"/>
    </location>
</feature>
<evidence type="ECO:0000256" key="1">
    <source>
        <dbReference type="ARBA" id="ARBA00001946"/>
    </source>
</evidence>
<evidence type="ECO:0000256" key="7">
    <source>
        <dbReference type="ARBA" id="ARBA00022723"/>
    </source>
</evidence>
<evidence type="ECO:0000256" key="10">
    <source>
        <dbReference type="ARBA" id="ARBA00023158"/>
    </source>
</evidence>
<reference evidence="13 14" key="1">
    <citation type="submission" date="2024-02" db="EMBL/GenBank/DDBJ databases">
        <authorList>
            <person name="Chen Y."/>
            <person name="Shah S."/>
            <person name="Dougan E. K."/>
            <person name="Thang M."/>
            <person name="Chan C."/>
        </authorList>
    </citation>
    <scope>NUCLEOTIDE SEQUENCE [LARGE SCALE GENOMIC DNA]</scope>
</reference>
<dbReference type="InterPro" id="IPR026610">
    <property type="entry name" value="Hen1"/>
</dbReference>
<feature type="non-terminal residue" evidence="13">
    <location>
        <position position="1"/>
    </location>
</feature>
<evidence type="ECO:0000256" key="12">
    <source>
        <dbReference type="ARBA" id="ARBA00048418"/>
    </source>
</evidence>
<evidence type="ECO:0000256" key="5">
    <source>
        <dbReference type="ARBA" id="ARBA00022679"/>
    </source>
</evidence>
<dbReference type="PANTHER" id="PTHR21404:SF3">
    <property type="entry name" value="SMALL RNA 2'-O-METHYLTRANSFERASE"/>
    <property type="match status" value="1"/>
</dbReference>
<evidence type="ECO:0000256" key="11">
    <source>
        <dbReference type="ARBA" id="ARBA00035025"/>
    </source>
</evidence>
<dbReference type="Proteomes" id="UP001642464">
    <property type="component" value="Unassembled WGS sequence"/>
</dbReference>
<comment type="similarity">
    <text evidence="2">Belongs to the methyltransferase superfamily. HEN1 family.</text>
</comment>
<evidence type="ECO:0000256" key="6">
    <source>
        <dbReference type="ARBA" id="ARBA00022691"/>
    </source>
</evidence>
<comment type="caution">
    <text evidence="13">The sequence shown here is derived from an EMBL/GenBank/DDBJ whole genome shotgun (WGS) entry which is preliminary data.</text>
</comment>
<proteinExistence type="inferred from homology"/>
<name>A0ABP0IY71_9DINO</name>
<keyword evidence="10" id="KW-0943">RNA-mediated gene silencing</keyword>
<organism evidence="13 14">
    <name type="scientific">Durusdinium trenchii</name>
    <dbReference type="NCBI Taxonomy" id="1381693"/>
    <lineage>
        <taxon>Eukaryota</taxon>
        <taxon>Sar</taxon>
        <taxon>Alveolata</taxon>
        <taxon>Dinophyceae</taxon>
        <taxon>Suessiales</taxon>
        <taxon>Symbiodiniaceae</taxon>
        <taxon>Durusdinium</taxon>
    </lineage>
</organism>
<sequence length="138" mass="15221">PQALFCLQPQVVIVTSPNADFGDSSDEEDEVPVGGAHLRAFRHSDHEREWTREEFRAWSETVAEQHGYWISELGGVGFLPEMEAHGPCTQLCIFERKEVEETPATEPPVDTAAADTAADAEVDVELLVSQALRSEELG</sequence>
<keyword evidence="7" id="KW-0479">Metal-binding</keyword>
<evidence type="ECO:0000313" key="13">
    <source>
        <dbReference type="EMBL" id="CAK9007051.1"/>
    </source>
</evidence>
<keyword evidence="14" id="KW-1185">Reference proteome</keyword>
<evidence type="ECO:0000256" key="8">
    <source>
        <dbReference type="ARBA" id="ARBA00022842"/>
    </source>
</evidence>
<evidence type="ECO:0000256" key="3">
    <source>
        <dbReference type="ARBA" id="ARBA00021330"/>
    </source>
</evidence>